<dbReference type="SUPFAM" id="SSF52091">
    <property type="entry name" value="SpoIIaa-like"/>
    <property type="match status" value="1"/>
</dbReference>
<dbReference type="PANTHER" id="PTHR43310:SF2">
    <property type="entry name" value="SLC26A_SULP TRANSPORTER DOMAIN-CONTAINING PROTEIN"/>
    <property type="match status" value="1"/>
</dbReference>
<dbReference type="PROSITE" id="PS50801">
    <property type="entry name" value="STAS"/>
    <property type="match status" value="1"/>
</dbReference>
<dbReference type="InterPro" id="IPR052706">
    <property type="entry name" value="Membrane-Transporter-like"/>
</dbReference>
<sequence length="724" mass="76247">MATETSQSMADRRGARLASLTGVAVLAVLSVSFAIALTSIIYVGPLSVHADRGIGLALLGGIAMPVVAALLSSYRALVFHIQDIPALLISLTVAGFAADLAPDSAFATVAVLAAGSAFLSGVALLVAGMLNLGFLARYIPYPVIGGFLAATGFLLTTGGLGMMVREPVSAFTLGHLAAPELLKLWLPWFGFALVLVWATRRFASPLVLPSLIIGGTAAFYAWLGFTGTDLNRAGDMGLLVGPFAEGGFLDGLSLSILSDADWSIIKSELPTVFAVVAMTFIGVLLNCSGLEVALGRDFDMQRELRASGVANIVGGAMGGMTSFHLLGETMLGCRMGIRGIGAALGISAAFTFVLLFGASAIGNLPIGLLAALIIMLGVDFLYEWLWVKRTKFPRGDRAIVALIVVVAATIGFLEAFFTGLFAAAILFILSYARTDVVHLVTTAAARPSSVERSVADRARLDSKAERIAIYELSGHLFFGTANSLLDRIRSDLDVAPRGGGLIVDFARVTGIDSSTGFVLDRIAALAAQRGRTVALSGMSHDLQKRFAAEIGAADGLQVYPTLDEALVAYESRLLDNTARAAIDPVALMDGLMARHPDLDIGAYTALHRLEDGEALIRAGDPSKAAFRLLSGGMRAEVEGRAGTRYVVTRFEPGALLGEMAFYADQPRTADLVASGACLLLRYDLEALNADPKAVALAREVHLEAAQLLSHRLYRMTQLARDAGL</sequence>
<feature type="transmembrane region" description="Helical" evidence="5">
    <location>
        <begin position="78"/>
        <end position="98"/>
    </location>
</feature>
<dbReference type="InterPro" id="IPR036513">
    <property type="entry name" value="STAS_dom_sf"/>
</dbReference>
<dbReference type="GO" id="GO:0016020">
    <property type="term" value="C:membrane"/>
    <property type="evidence" value="ECO:0007669"/>
    <property type="project" value="UniProtKB-SubCell"/>
</dbReference>
<feature type="domain" description="STAS" evidence="7">
    <location>
        <begin position="467"/>
        <end position="569"/>
    </location>
</feature>
<keyword evidence="9" id="KW-1185">Reference proteome</keyword>
<feature type="transmembrane region" description="Helical" evidence="5">
    <location>
        <begin position="139"/>
        <end position="162"/>
    </location>
</feature>
<protein>
    <submittedName>
        <fullName evidence="8">Cyclic nucleotide-binding domain-containing protein</fullName>
    </submittedName>
</protein>
<feature type="transmembrane region" description="Helical" evidence="5">
    <location>
        <begin position="399"/>
        <end position="432"/>
    </location>
</feature>
<dbReference type="InterPro" id="IPR002645">
    <property type="entry name" value="STAS_dom"/>
</dbReference>
<dbReference type="EMBL" id="WUWG01000002">
    <property type="protein sequence ID" value="MXU65066.1"/>
    <property type="molecule type" value="Genomic_DNA"/>
</dbReference>
<organism evidence="8 9">
    <name type="scientific">Oceanomicrobium pacificus</name>
    <dbReference type="NCBI Taxonomy" id="2692916"/>
    <lineage>
        <taxon>Bacteria</taxon>
        <taxon>Pseudomonadati</taxon>
        <taxon>Pseudomonadota</taxon>
        <taxon>Alphaproteobacteria</taxon>
        <taxon>Rhodobacterales</taxon>
        <taxon>Paracoccaceae</taxon>
        <taxon>Oceanomicrobium</taxon>
    </lineage>
</organism>
<dbReference type="Proteomes" id="UP000436016">
    <property type="component" value="Unassembled WGS sequence"/>
</dbReference>
<dbReference type="SMART" id="SM00100">
    <property type="entry name" value="cNMP"/>
    <property type="match status" value="1"/>
</dbReference>
<dbReference type="InterPro" id="IPR000595">
    <property type="entry name" value="cNMP-bd_dom"/>
</dbReference>
<dbReference type="InterPro" id="IPR011547">
    <property type="entry name" value="SLC26A/SulP_dom"/>
</dbReference>
<evidence type="ECO:0000256" key="3">
    <source>
        <dbReference type="ARBA" id="ARBA00022989"/>
    </source>
</evidence>
<keyword evidence="3 5" id="KW-1133">Transmembrane helix</keyword>
<feature type="transmembrane region" description="Helical" evidence="5">
    <location>
        <begin position="366"/>
        <end position="387"/>
    </location>
</feature>
<feature type="transmembrane region" description="Helical" evidence="5">
    <location>
        <begin position="104"/>
        <end position="127"/>
    </location>
</feature>
<proteinExistence type="predicted"/>
<keyword evidence="4 5" id="KW-0472">Membrane</keyword>
<feature type="transmembrane region" description="Helical" evidence="5">
    <location>
        <begin position="54"/>
        <end position="71"/>
    </location>
</feature>
<dbReference type="AlphaFoldDB" id="A0A6B0TMF3"/>
<feature type="transmembrane region" description="Helical" evidence="5">
    <location>
        <begin position="269"/>
        <end position="294"/>
    </location>
</feature>
<dbReference type="CDD" id="cd00038">
    <property type="entry name" value="CAP_ED"/>
    <property type="match status" value="1"/>
</dbReference>
<dbReference type="Pfam" id="PF00027">
    <property type="entry name" value="cNMP_binding"/>
    <property type="match status" value="1"/>
</dbReference>
<evidence type="ECO:0000256" key="4">
    <source>
        <dbReference type="ARBA" id="ARBA00023136"/>
    </source>
</evidence>
<evidence type="ECO:0000313" key="9">
    <source>
        <dbReference type="Proteomes" id="UP000436016"/>
    </source>
</evidence>
<feature type="transmembrane region" description="Helical" evidence="5">
    <location>
        <begin position="20"/>
        <end position="42"/>
    </location>
</feature>
<name>A0A6B0TMF3_9RHOB</name>
<feature type="transmembrane region" description="Helical" evidence="5">
    <location>
        <begin position="182"/>
        <end position="199"/>
    </location>
</feature>
<dbReference type="RefSeq" id="WP_160853192.1">
    <property type="nucleotide sequence ID" value="NZ_WUWG01000002.1"/>
</dbReference>
<dbReference type="Pfam" id="PF00916">
    <property type="entry name" value="Sulfate_transp"/>
    <property type="match status" value="1"/>
</dbReference>
<feature type="transmembrane region" description="Helical" evidence="5">
    <location>
        <begin position="206"/>
        <end position="225"/>
    </location>
</feature>
<dbReference type="CDD" id="cd07042">
    <property type="entry name" value="STAS_SulP_like_sulfate_transporter"/>
    <property type="match status" value="1"/>
</dbReference>
<evidence type="ECO:0000259" key="6">
    <source>
        <dbReference type="PROSITE" id="PS50042"/>
    </source>
</evidence>
<feature type="transmembrane region" description="Helical" evidence="5">
    <location>
        <begin position="237"/>
        <end position="257"/>
    </location>
</feature>
<dbReference type="PANTHER" id="PTHR43310">
    <property type="entry name" value="SULFATE TRANSPORTER YBAR-RELATED"/>
    <property type="match status" value="1"/>
</dbReference>
<dbReference type="Gene3D" id="2.60.120.10">
    <property type="entry name" value="Jelly Rolls"/>
    <property type="match status" value="1"/>
</dbReference>
<gene>
    <name evidence="8" type="ORF">GSH16_06380</name>
</gene>
<feature type="transmembrane region" description="Helical" evidence="5">
    <location>
        <begin position="306"/>
        <end position="327"/>
    </location>
</feature>
<dbReference type="InterPro" id="IPR014710">
    <property type="entry name" value="RmlC-like_jellyroll"/>
</dbReference>
<keyword evidence="2 5" id="KW-0812">Transmembrane</keyword>
<comment type="subcellular location">
    <subcellularLocation>
        <location evidence="1">Membrane</location>
        <topology evidence="1">Multi-pass membrane protein</topology>
    </subcellularLocation>
</comment>
<evidence type="ECO:0000256" key="2">
    <source>
        <dbReference type="ARBA" id="ARBA00022692"/>
    </source>
</evidence>
<dbReference type="SUPFAM" id="SSF51206">
    <property type="entry name" value="cAMP-binding domain-like"/>
    <property type="match status" value="1"/>
</dbReference>
<evidence type="ECO:0000313" key="8">
    <source>
        <dbReference type="EMBL" id="MXU65066.1"/>
    </source>
</evidence>
<dbReference type="PROSITE" id="PS50042">
    <property type="entry name" value="CNMP_BINDING_3"/>
    <property type="match status" value="1"/>
</dbReference>
<dbReference type="InterPro" id="IPR018490">
    <property type="entry name" value="cNMP-bd_dom_sf"/>
</dbReference>
<feature type="transmembrane region" description="Helical" evidence="5">
    <location>
        <begin position="339"/>
        <end position="360"/>
    </location>
</feature>
<evidence type="ECO:0000256" key="1">
    <source>
        <dbReference type="ARBA" id="ARBA00004141"/>
    </source>
</evidence>
<feature type="domain" description="Cyclic nucleotide-binding" evidence="6">
    <location>
        <begin position="603"/>
        <end position="688"/>
    </location>
</feature>
<comment type="caution">
    <text evidence="8">The sequence shown here is derived from an EMBL/GenBank/DDBJ whole genome shotgun (WGS) entry which is preliminary data.</text>
</comment>
<reference evidence="8 9" key="1">
    <citation type="submission" date="2019-12" db="EMBL/GenBank/DDBJ databases">
        <title>Strain KN286 was isolated from seawater, which was collected from Caroline Seamount in the tropical western Pacific.</title>
        <authorList>
            <person name="Wang Q."/>
        </authorList>
    </citation>
    <scope>NUCLEOTIDE SEQUENCE [LARGE SCALE GENOMIC DNA]</scope>
    <source>
        <strain evidence="8 9">KN286</strain>
    </source>
</reference>
<dbReference type="Pfam" id="PF01740">
    <property type="entry name" value="STAS"/>
    <property type="match status" value="1"/>
</dbReference>
<evidence type="ECO:0000259" key="7">
    <source>
        <dbReference type="PROSITE" id="PS50801"/>
    </source>
</evidence>
<dbReference type="Gene3D" id="3.30.750.24">
    <property type="entry name" value="STAS domain"/>
    <property type="match status" value="1"/>
</dbReference>
<evidence type="ECO:0000256" key="5">
    <source>
        <dbReference type="SAM" id="Phobius"/>
    </source>
</evidence>
<accession>A0A6B0TMF3</accession>